<sequence length="662" mass="72777">LQPLTSYFVFNSRVSDESAEVTPIDTAESGQFSMSVGTEQSGHHHTEASGSGLTEVTRPGESQSILSDSSMFHMSIDLDPEASSPCNPQPVSADVSMEMSVSSDITPQKSGEVESVTQPPHSGSAMDMSIDRSELACQKLHPSSLSHTSELDNLDTPISWSLRSLISPSSEEKEEVYPADVAIIRLPSRRDYLSAKAQTEINCSRTDDVENKNIFEPMTQLSPASDKKTDLLEYSTEKKEIPREKPTVALQTPLPFESSKRIPQSSRRLLGSLPPLRSDRLAVQTSNQKVYRTLLGCQERSSRHQQLVNKLIISRIRDLEKELDEELCGLESILTTEKNGIKSVLDEISRTEVETKDTDLTQQGLSKGLSESILQIVRDRSLQPDLVPGAPGATELFIPSSDFVERVQVSGNKNIQDLSTEKASNKFSPADVICLSYDNHLYVIRTLFGLVHVVVTCRAVHAKTSGRGESPPFVIKPEHLIIHSVEVTLPLVDLSPVDCAAVHTLAEYVINLCNSREGRSQFCRLVGMTLEKAVWFIEYMMSPFFSLAGDLRAIFLSGHYVHLECSAPLETTFTTPGQPSVLHRSATSISVSVDTTESKTSGVFDRNNIDTLTLTGPITVTVKLCHRNTLTILTITIVYPSLELDGAQLPDTSVKVCLGHLR</sequence>
<feature type="compositionally biased region" description="Polar residues" evidence="1">
    <location>
        <begin position="48"/>
        <end position="62"/>
    </location>
</feature>
<dbReference type="EMBL" id="LUCM01007094">
    <property type="protein sequence ID" value="KAA0190424.1"/>
    <property type="molecule type" value="Genomic_DNA"/>
</dbReference>
<dbReference type="AlphaFoldDB" id="A0A8E0RX51"/>
<organism evidence="2 3">
    <name type="scientific">Fasciolopsis buskii</name>
    <dbReference type="NCBI Taxonomy" id="27845"/>
    <lineage>
        <taxon>Eukaryota</taxon>
        <taxon>Metazoa</taxon>
        <taxon>Spiralia</taxon>
        <taxon>Lophotrochozoa</taxon>
        <taxon>Platyhelminthes</taxon>
        <taxon>Trematoda</taxon>
        <taxon>Digenea</taxon>
        <taxon>Plagiorchiida</taxon>
        <taxon>Echinostomata</taxon>
        <taxon>Echinostomatoidea</taxon>
        <taxon>Fasciolidae</taxon>
        <taxon>Fasciolopsis</taxon>
    </lineage>
</organism>
<accession>A0A8E0RX51</accession>
<keyword evidence="3" id="KW-1185">Reference proteome</keyword>
<feature type="region of interest" description="Disordered" evidence="1">
    <location>
        <begin position="102"/>
        <end position="125"/>
    </location>
</feature>
<dbReference type="OrthoDB" id="6246522at2759"/>
<comment type="caution">
    <text evidence="2">The sequence shown here is derived from an EMBL/GenBank/DDBJ whole genome shotgun (WGS) entry which is preliminary data.</text>
</comment>
<feature type="non-terminal residue" evidence="2">
    <location>
        <position position="1"/>
    </location>
</feature>
<feature type="region of interest" description="Disordered" evidence="1">
    <location>
        <begin position="35"/>
        <end position="62"/>
    </location>
</feature>
<protein>
    <submittedName>
        <fullName evidence="2">Uncharacterized protein</fullName>
    </submittedName>
</protein>
<name>A0A8E0RX51_9TREM</name>
<evidence type="ECO:0000256" key="1">
    <source>
        <dbReference type="SAM" id="MobiDB-lite"/>
    </source>
</evidence>
<gene>
    <name evidence="2" type="ORF">FBUS_05998</name>
</gene>
<proteinExistence type="predicted"/>
<evidence type="ECO:0000313" key="2">
    <source>
        <dbReference type="EMBL" id="KAA0190424.1"/>
    </source>
</evidence>
<evidence type="ECO:0000313" key="3">
    <source>
        <dbReference type="Proteomes" id="UP000728185"/>
    </source>
</evidence>
<reference evidence="2" key="1">
    <citation type="submission" date="2019-05" db="EMBL/GenBank/DDBJ databases">
        <title>Annotation for the trematode Fasciolopsis buski.</title>
        <authorList>
            <person name="Choi Y.-J."/>
        </authorList>
    </citation>
    <scope>NUCLEOTIDE SEQUENCE</scope>
    <source>
        <strain evidence="2">HT</strain>
        <tissue evidence="2">Whole worm</tissue>
    </source>
</reference>
<feature type="compositionally biased region" description="Polar residues" evidence="1">
    <location>
        <begin position="102"/>
        <end position="121"/>
    </location>
</feature>
<dbReference type="Proteomes" id="UP000728185">
    <property type="component" value="Unassembled WGS sequence"/>
</dbReference>